<feature type="domain" description="Beta-lactamase-related" evidence="2">
    <location>
        <begin position="14"/>
        <end position="349"/>
    </location>
</feature>
<dbReference type="EMBL" id="HG792021">
    <property type="protein sequence ID" value="CDM37690.1"/>
    <property type="molecule type" value="Genomic_DNA"/>
</dbReference>
<keyword evidence="5" id="KW-1185">Reference proteome</keyword>
<dbReference type="Pfam" id="PF11954">
    <property type="entry name" value="DUF3471"/>
    <property type="match status" value="1"/>
</dbReference>
<dbReference type="Pfam" id="PF00144">
    <property type="entry name" value="Beta-lactamase"/>
    <property type="match status" value="1"/>
</dbReference>
<comment type="similarity">
    <text evidence="1">Belongs to the peptidase S12 family.</text>
</comment>
<feature type="domain" description="Peptidase S12 Pab87-related C-terminal" evidence="3">
    <location>
        <begin position="405"/>
        <end position="511"/>
    </location>
</feature>
<dbReference type="InterPro" id="IPR001466">
    <property type="entry name" value="Beta-lactam-related"/>
</dbReference>
<dbReference type="STRING" id="1365484.W6QMN9"/>
<dbReference type="InterPro" id="IPR012338">
    <property type="entry name" value="Beta-lactam/transpept-like"/>
</dbReference>
<gene>
    <name evidence="4" type="ORF">PROQFM164_S07g000038</name>
</gene>
<dbReference type="Gene3D" id="3.40.710.10">
    <property type="entry name" value="DD-peptidase/beta-lactamase superfamily"/>
    <property type="match status" value="1"/>
</dbReference>
<dbReference type="PANTHER" id="PTHR46825">
    <property type="entry name" value="D-ALANYL-D-ALANINE-CARBOXYPEPTIDASE/ENDOPEPTIDASE AMPH"/>
    <property type="match status" value="1"/>
</dbReference>
<dbReference type="InterPro" id="IPR050491">
    <property type="entry name" value="AmpC-like"/>
</dbReference>
<reference evidence="4" key="1">
    <citation type="journal article" date="2014" name="Nat. Commun.">
        <title>Multiple recent horizontal transfers of a large genomic region in cheese making fungi.</title>
        <authorList>
            <person name="Cheeseman K."/>
            <person name="Ropars J."/>
            <person name="Renault P."/>
            <person name="Dupont J."/>
            <person name="Gouzy J."/>
            <person name="Branca A."/>
            <person name="Abraham A.L."/>
            <person name="Ceppi M."/>
            <person name="Conseiller E."/>
            <person name="Debuchy R."/>
            <person name="Malagnac F."/>
            <person name="Goarin A."/>
            <person name="Silar P."/>
            <person name="Lacoste S."/>
            <person name="Sallet E."/>
            <person name="Bensimon A."/>
            <person name="Giraud T."/>
            <person name="Brygoo Y."/>
        </authorList>
    </citation>
    <scope>NUCLEOTIDE SEQUENCE [LARGE SCALE GENOMIC DNA]</scope>
    <source>
        <strain evidence="4">FM164</strain>
    </source>
</reference>
<proteinExistence type="inferred from homology"/>
<dbReference type="AlphaFoldDB" id="W6QMN9"/>
<dbReference type="Proteomes" id="UP000030686">
    <property type="component" value="Unassembled WGS sequence"/>
</dbReference>
<evidence type="ECO:0000259" key="3">
    <source>
        <dbReference type="Pfam" id="PF11954"/>
    </source>
</evidence>
<evidence type="ECO:0008006" key="6">
    <source>
        <dbReference type="Google" id="ProtNLM"/>
    </source>
</evidence>
<dbReference type="SUPFAM" id="SSF56601">
    <property type="entry name" value="beta-lactamase/transpeptidase-like"/>
    <property type="match status" value="1"/>
</dbReference>
<evidence type="ECO:0000313" key="4">
    <source>
        <dbReference type="EMBL" id="CDM37690.1"/>
    </source>
</evidence>
<evidence type="ECO:0000256" key="1">
    <source>
        <dbReference type="ARBA" id="ARBA00038215"/>
    </source>
</evidence>
<dbReference type="OMA" id="KWQENYE"/>
<evidence type="ECO:0000313" key="5">
    <source>
        <dbReference type="Proteomes" id="UP000030686"/>
    </source>
</evidence>
<dbReference type="OrthoDB" id="5946976at2759"/>
<accession>W6QMN9</accession>
<evidence type="ECO:0000259" key="2">
    <source>
        <dbReference type="Pfam" id="PF00144"/>
    </source>
</evidence>
<name>W6QMN9_PENRF</name>
<sequence length="513" mass="57206">MVLRSSNSPLTSEFDALVQQQMDKWKVPGLSMAVVHGSSTWSKAYGFAEFPDRKMTTDSLFSTCSTTKAFTAAAMSLAIDDRKDTKFPLRWDTPISSILRDDFVLENDYNTMHTTIEDALSHRSGLSTHDACLNLVHPQRSLREAVRNLRHLPIAYAPRTTFSYNNNMYMVVSHALEQIEGRTLGETLKKRIWDPLGMNDTYFSVTDVSKDPSLRPRLVRGYTWDPDTNTYIAEPYMNDVAVTGAGAMVSSVLEYTKWLRAMIYQEGPISSQGHAELLKPRTVITNWDEIVAPPAVPCHLYALGWFVSSYRGEPFYWHSGSWPGFGIMVGFLPSKGFGFAMMGNTTNARNAQVEIYMHLLDQISGGSRIPHPVAVGQATELGNRTLKAKSECVDEAIKRLYPSLPDPVIPHSLQLNQYTGTYEHPACSSITLSVRNGCLVADLLDRAIPSLITLVHASGEFFVAHHYQPRTIGSLSGYYATEFIVGSNGIAMAMGLDVEPALNGEKMWFDREY</sequence>
<protein>
    <recommendedName>
        <fullName evidence="6">Beta-lactamase/transpeptidase-like</fullName>
    </recommendedName>
</protein>
<dbReference type="InterPro" id="IPR021860">
    <property type="entry name" value="Peptidase_S12_Pab87-rel_C"/>
</dbReference>
<organism evidence="4 5">
    <name type="scientific">Penicillium roqueforti (strain FM164)</name>
    <dbReference type="NCBI Taxonomy" id="1365484"/>
    <lineage>
        <taxon>Eukaryota</taxon>
        <taxon>Fungi</taxon>
        <taxon>Dikarya</taxon>
        <taxon>Ascomycota</taxon>
        <taxon>Pezizomycotina</taxon>
        <taxon>Eurotiomycetes</taxon>
        <taxon>Eurotiomycetidae</taxon>
        <taxon>Eurotiales</taxon>
        <taxon>Aspergillaceae</taxon>
        <taxon>Penicillium</taxon>
    </lineage>
</organism>
<dbReference type="PANTHER" id="PTHR46825:SF9">
    <property type="entry name" value="BETA-LACTAMASE-RELATED DOMAIN-CONTAINING PROTEIN"/>
    <property type="match status" value="1"/>
</dbReference>